<feature type="domain" description="TonB-dependent receptor-like beta-barrel" evidence="10">
    <location>
        <begin position="356"/>
        <end position="894"/>
    </location>
</feature>
<dbReference type="GO" id="GO:0009279">
    <property type="term" value="C:cell outer membrane"/>
    <property type="evidence" value="ECO:0007669"/>
    <property type="project" value="UniProtKB-SubCell"/>
</dbReference>
<comment type="subcellular location">
    <subcellularLocation>
        <location evidence="1 8">Cell outer membrane</location>
        <topology evidence="1 8">Multi-pass membrane protein</topology>
    </subcellularLocation>
</comment>
<comment type="similarity">
    <text evidence="8 9">Belongs to the TonB-dependent receptor family.</text>
</comment>
<keyword evidence="2 8" id="KW-0813">Transport</keyword>
<keyword evidence="3 8" id="KW-1134">Transmembrane beta strand</keyword>
<sequence length="929" mass="100123">MCPAVATAQDNEAEQSADLEQIVVTGSRIARRDESAPSPIMTVGEQFIEDTGQVNVEATMNEMPQFTRDSSGGQGTGGRALLDLRGLGATRNLILLDGRRLPISSSSGVVDTNVLPTSVVRDVEVITGGASAVYGSDAVSGVVNFVTQRGVEGVNVDVQYGNSMENDYASYNASVTAGAVTEKSSLFISVSSARQDALYGKDRFDFFQLGIPSSYIGTGTFVPSATNLPDQAVVDAMFAGYGYGSVPNNNNLGFNDDGSLFSQTGAVNYMGSDESDYRIVNGNVRMPVQIQGMLRPQTDRKNLFARFDYEFSPAVTGYAQALFTDHTAVTNSGGTLTQFGTPTIPVTNPFIPDDLSTLLASRADPTAPFSYNARYVMTPAKSWDENYVTQQYIVGLEGDTGFRDWTFDAWVSWDNSRHNQVQHNAVFLSRVQTLFNAADGGDSICAGGYNPFGLANVLSMSDACQSYISGDTHSTEELQRTAFDVVVQGSLFELPAGDVMFSASANYRNDEYYFSPDKALAEQDVQAVIAAQPSAGSSDVTELAAEFIIPVTDSFEIGTAYRMSDYEYSGTVNAYKLDGLWHATDEIMVRGGYQRAIRAPNINELFSAATGSQVTFGNPPSGGEPCDVRTAARAADTSGELRGLCVAMGIPVETVDNYLFPTTATATLSSGNIELQPETADTYTLGAVWNTEFGSNQTLVLSADYYSIEIEDVISAVPGLTAINKCHNLDGSNPTYSTDNAYCQLLSRDQDGYLELVRTPYFNLGQLATDGMDFQVNYKLSTGAGDFSVHSVITYVNSYEVVTLPGDEGVDEAGTIGFMTTPRPKLRAQTSFGYEKDAMSLTLRWRFTDSMDDRSTLTNTASTVPGVPSYNKFDLVGRYRLTESINLRGGISNLFDKDPLVVAGTPGITDNESYDIVGRSYFVGATMSF</sequence>
<evidence type="ECO:0000313" key="13">
    <source>
        <dbReference type="Proteomes" id="UP000175691"/>
    </source>
</evidence>
<evidence type="ECO:0000256" key="5">
    <source>
        <dbReference type="ARBA" id="ARBA00023077"/>
    </source>
</evidence>
<dbReference type="Pfam" id="PF00593">
    <property type="entry name" value="TonB_dep_Rec_b-barrel"/>
    <property type="match status" value="1"/>
</dbReference>
<dbReference type="InterPro" id="IPR012910">
    <property type="entry name" value="Plug_dom"/>
</dbReference>
<keyword evidence="13" id="KW-1185">Reference proteome</keyword>
<accession>A0A1E7ZD01</accession>
<evidence type="ECO:0000313" key="12">
    <source>
        <dbReference type="EMBL" id="OFC71387.1"/>
    </source>
</evidence>
<organism evidence="12 13">
    <name type="scientific">Alteromonas confluentis</name>
    <dbReference type="NCBI Taxonomy" id="1656094"/>
    <lineage>
        <taxon>Bacteria</taxon>
        <taxon>Pseudomonadati</taxon>
        <taxon>Pseudomonadota</taxon>
        <taxon>Gammaproteobacteria</taxon>
        <taxon>Alteromonadales</taxon>
        <taxon>Alteromonadaceae</taxon>
        <taxon>Alteromonas/Salinimonas group</taxon>
        <taxon>Alteromonas</taxon>
    </lineage>
</organism>
<evidence type="ECO:0000259" key="11">
    <source>
        <dbReference type="Pfam" id="PF07715"/>
    </source>
</evidence>
<dbReference type="AlphaFoldDB" id="A0A1E7ZD01"/>
<evidence type="ECO:0000256" key="8">
    <source>
        <dbReference type="PROSITE-ProRule" id="PRU01360"/>
    </source>
</evidence>
<name>A0A1E7ZD01_9ALTE</name>
<gene>
    <name evidence="12" type="ORF">BFC18_08505</name>
</gene>
<dbReference type="Gene3D" id="2.40.170.20">
    <property type="entry name" value="TonB-dependent receptor, beta-barrel domain"/>
    <property type="match status" value="1"/>
</dbReference>
<keyword evidence="5 9" id="KW-0798">TonB box</keyword>
<dbReference type="EMBL" id="MDHN01000015">
    <property type="protein sequence ID" value="OFC71387.1"/>
    <property type="molecule type" value="Genomic_DNA"/>
</dbReference>
<dbReference type="InterPro" id="IPR039426">
    <property type="entry name" value="TonB-dep_rcpt-like"/>
</dbReference>
<keyword evidence="7 8" id="KW-0998">Cell outer membrane</keyword>
<evidence type="ECO:0008006" key="14">
    <source>
        <dbReference type="Google" id="ProtNLM"/>
    </source>
</evidence>
<evidence type="ECO:0000256" key="4">
    <source>
        <dbReference type="ARBA" id="ARBA00022692"/>
    </source>
</evidence>
<feature type="domain" description="TonB-dependent receptor plug" evidence="11">
    <location>
        <begin position="34"/>
        <end position="142"/>
    </location>
</feature>
<comment type="caution">
    <text evidence="12">The sequence shown here is derived from an EMBL/GenBank/DDBJ whole genome shotgun (WGS) entry which is preliminary data.</text>
</comment>
<evidence type="ECO:0000256" key="6">
    <source>
        <dbReference type="ARBA" id="ARBA00023136"/>
    </source>
</evidence>
<dbReference type="Pfam" id="PF07715">
    <property type="entry name" value="Plug"/>
    <property type="match status" value="1"/>
</dbReference>
<proteinExistence type="inferred from homology"/>
<dbReference type="SUPFAM" id="SSF56935">
    <property type="entry name" value="Porins"/>
    <property type="match status" value="1"/>
</dbReference>
<evidence type="ECO:0000259" key="10">
    <source>
        <dbReference type="Pfam" id="PF00593"/>
    </source>
</evidence>
<dbReference type="STRING" id="1656094.BFC18_08505"/>
<protein>
    <recommendedName>
        <fullName evidence="14">TonB-dependent receptor</fullName>
    </recommendedName>
</protein>
<dbReference type="InterPro" id="IPR037066">
    <property type="entry name" value="Plug_dom_sf"/>
</dbReference>
<dbReference type="Gene3D" id="2.170.130.10">
    <property type="entry name" value="TonB-dependent receptor, plug domain"/>
    <property type="match status" value="1"/>
</dbReference>
<dbReference type="PANTHER" id="PTHR47234:SF2">
    <property type="entry name" value="TONB-DEPENDENT RECEPTOR"/>
    <property type="match status" value="1"/>
</dbReference>
<dbReference type="InterPro" id="IPR036942">
    <property type="entry name" value="Beta-barrel_TonB_sf"/>
</dbReference>
<evidence type="ECO:0000256" key="2">
    <source>
        <dbReference type="ARBA" id="ARBA00022448"/>
    </source>
</evidence>
<evidence type="ECO:0000256" key="1">
    <source>
        <dbReference type="ARBA" id="ARBA00004571"/>
    </source>
</evidence>
<reference evidence="12 13" key="1">
    <citation type="submission" date="2016-08" db="EMBL/GenBank/DDBJ databases">
        <authorList>
            <person name="Seilhamer J.J."/>
        </authorList>
    </citation>
    <scope>NUCLEOTIDE SEQUENCE [LARGE SCALE GENOMIC DNA]</scope>
    <source>
        <strain evidence="12 13">KCTC 42603</strain>
    </source>
</reference>
<dbReference type="Proteomes" id="UP000175691">
    <property type="component" value="Unassembled WGS sequence"/>
</dbReference>
<evidence type="ECO:0000256" key="7">
    <source>
        <dbReference type="ARBA" id="ARBA00023237"/>
    </source>
</evidence>
<evidence type="ECO:0000256" key="9">
    <source>
        <dbReference type="RuleBase" id="RU003357"/>
    </source>
</evidence>
<dbReference type="PROSITE" id="PS52016">
    <property type="entry name" value="TONB_DEPENDENT_REC_3"/>
    <property type="match status" value="1"/>
</dbReference>
<evidence type="ECO:0000256" key="3">
    <source>
        <dbReference type="ARBA" id="ARBA00022452"/>
    </source>
</evidence>
<dbReference type="PANTHER" id="PTHR47234">
    <property type="match status" value="1"/>
</dbReference>
<dbReference type="InterPro" id="IPR000531">
    <property type="entry name" value="Beta-barrel_TonB"/>
</dbReference>
<keyword evidence="4 8" id="KW-0812">Transmembrane</keyword>
<keyword evidence="6 8" id="KW-0472">Membrane</keyword>